<evidence type="ECO:0000256" key="1">
    <source>
        <dbReference type="SAM" id="SignalP"/>
    </source>
</evidence>
<evidence type="ECO:0000313" key="3">
    <source>
        <dbReference type="Proteomes" id="UP001107558"/>
    </source>
</evidence>
<proteinExistence type="predicted"/>
<sequence length="130" mass="14661">MKILFCLIFLFFIFQVIESEKVCNICSEFPKDKDQILKIYADTNSDWFNNDCSCRDGTYQLKTGEVAQKTFVCCEKRALRGYFDSFFGIGAGIFTDVLSTITNAVTGVIGNARNATDVVVKNAQNFTNKF</sequence>
<name>A0A9J6BJN3_POLVA</name>
<keyword evidence="1" id="KW-0732">Signal</keyword>
<dbReference type="EMBL" id="JADBJN010000004">
    <property type="protein sequence ID" value="KAG5669598.1"/>
    <property type="molecule type" value="Genomic_DNA"/>
</dbReference>
<keyword evidence="3" id="KW-1185">Reference proteome</keyword>
<organism evidence="2 3">
    <name type="scientific">Polypedilum vanderplanki</name>
    <name type="common">Sleeping chironomid midge</name>
    <dbReference type="NCBI Taxonomy" id="319348"/>
    <lineage>
        <taxon>Eukaryota</taxon>
        <taxon>Metazoa</taxon>
        <taxon>Ecdysozoa</taxon>
        <taxon>Arthropoda</taxon>
        <taxon>Hexapoda</taxon>
        <taxon>Insecta</taxon>
        <taxon>Pterygota</taxon>
        <taxon>Neoptera</taxon>
        <taxon>Endopterygota</taxon>
        <taxon>Diptera</taxon>
        <taxon>Nematocera</taxon>
        <taxon>Chironomoidea</taxon>
        <taxon>Chironomidae</taxon>
        <taxon>Chironominae</taxon>
        <taxon>Polypedilum</taxon>
        <taxon>Polypedilum</taxon>
    </lineage>
</organism>
<feature type="signal peptide" evidence="1">
    <location>
        <begin position="1"/>
        <end position="19"/>
    </location>
</feature>
<comment type="caution">
    <text evidence="2">The sequence shown here is derived from an EMBL/GenBank/DDBJ whole genome shotgun (WGS) entry which is preliminary data.</text>
</comment>
<dbReference type="AlphaFoldDB" id="A0A9J6BJN3"/>
<accession>A0A9J6BJN3</accession>
<reference evidence="2" key="1">
    <citation type="submission" date="2021-03" db="EMBL/GenBank/DDBJ databases">
        <title>Chromosome level genome of the anhydrobiotic midge Polypedilum vanderplanki.</title>
        <authorList>
            <person name="Yoshida Y."/>
            <person name="Kikawada T."/>
            <person name="Gusev O."/>
        </authorList>
    </citation>
    <scope>NUCLEOTIDE SEQUENCE</scope>
    <source>
        <strain evidence="2">NIAS01</strain>
        <tissue evidence="2">Whole body or cell culture</tissue>
    </source>
</reference>
<protein>
    <submittedName>
        <fullName evidence="2">Uncharacterized protein</fullName>
    </submittedName>
</protein>
<dbReference type="Proteomes" id="UP001107558">
    <property type="component" value="Chromosome 4"/>
</dbReference>
<feature type="chain" id="PRO_5039911663" evidence="1">
    <location>
        <begin position="20"/>
        <end position="130"/>
    </location>
</feature>
<evidence type="ECO:0000313" key="2">
    <source>
        <dbReference type="EMBL" id="KAG5669598.1"/>
    </source>
</evidence>
<gene>
    <name evidence="2" type="ORF">PVAND_017485</name>
</gene>